<reference evidence="1 2" key="1">
    <citation type="submission" date="2014-04" db="EMBL/GenBank/DDBJ databases">
        <title>Evolutionary Origins and Diversification of the Mycorrhizal Mutualists.</title>
        <authorList>
            <consortium name="DOE Joint Genome Institute"/>
            <consortium name="Mycorrhizal Genomics Consortium"/>
            <person name="Kohler A."/>
            <person name="Kuo A."/>
            <person name="Nagy L.G."/>
            <person name="Floudas D."/>
            <person name="Copeland A."/>
            <person name="Barry K.W."/>
            <person name="Cichocki N."/>
            <person name="Veneault-Fourrey C."/>
            <person name="LaButti K."/>
            <person name="Lindquist E.A."/>
            <person name="Lipzen A."/>
            <person name="Lundell T."/>
            <person name="Morin E."/>
            <person name="Murat C."/>
            <person name="Riley R."/>
            <person name="Ohm R."/>
            <person name="Sun H."/>
            <person name="Tunlid A."/>
            <person name="Henrissat B."/>
            <person name="Grigoriev I.V."/>
            <person name="Hibbett D.S."/>
            <person name="Martin F."/>
        </authorList>
    </citation>
    <scope>NUCLEOTIDE SEQUENCE [LARGE SCALE GENOMIC DNA]</scope>
    <source>
        <strain evidence="1 2">Koide BX008</strain>
    </source>
</reference>
<dbReference type="EMBL" id="KN818679">
    <property type="protein sequence ID" value="KIL54629.1"/>
    <property type="molecule type" value="Genomic_DNA"/>
</dbReference>
<evidence type="ECO:0000313" key="2">
    <source>
        <dbReference type="Proteomes" id="UP000054549"/>
    </source>
</evidence>
<dbReference type="OrthoDB" id="2662290at2759"/>
<name>A0A0C2SL29_AMAMK</name>
<proteinExistence type="predicted"/>
<protein>
    <submittedName>
        <fullName evidence="1">Uncharacterized protein</fullName>
    </submittedName>
</protein>
<feature type="non-terminal residue" evidence="1">
    <location>
        <position position="1"/>
    </location>
</feature>
<dbReference type="InParanoid" id="A0A0C2SL29"/>
<evidence type="ECO:0000313" key="1">
    <source>
        <dbReference type="EMBL" id="KIL54629.1"/>
    </source>
</evidence>
<dbReference type="Proteomes" id="UP000054549">
    <property type="component" value="Unassembled WGS sequence"/>
</dbReference>
<dbReference type="HOGENOM" id="CLU_021108_5_1_1"/>
<feature type="non-terminal residue" evidence="1">
    <location>
        <position position="170"/>
    </location>
</feature>
<keyword evidence="2" id="KW-1185">Reference proteome</keyword>
<sequence>YTRSMLKCLVGYPLYVPQPFCEFSEEVYSRRGVCVGDVGIITKDGAFDFLFNICPSQNSLINPPNLLRGFTLETSEDSKTYPKEQFLHDTHLFESPIYTSSEARGAILELPEGAFMYSVASILPFRRLASRYGEQWYKYAIGARGKDVLNGSLRVVTSCTKCTQWGIAVF</sequence>
<gene>
    <name evidence="1" type="ORF">M378DRAFT_47069</name>
</gene>
<accession>A0A0C2SL29</accession>
<organism evidence="1 2">
    <name type="scientific">Amanita muscaria (strain Koide BX008)</name>
    <dbReference type="NCBI Taxonomy" id="946122"/>
    <lineage>
        <taxon>Eukaryota</taxon>
        <taxon>Fungi</taxon>
        <taxon>Dikarya</taxon>
        <taxon>Basidiomycota</taxon>
        <taxon>Agaricomycotina</taxon>
        <taxon>Agaricomycetes</taxon>
        <taxon>Agaricomycetidae</taxon>
        <taxon>Agaricales</taxon>
        <taxon>Pluteineae</taxon>
        <taxon>Amanitaceae</taxon>
        <taxon>Amanita</taxon>
    </lineage>
</organism>
<dbReference type="AlphaFoldDB" id="A0A0C2SL29"/>